<gene>
    <name evidence="7" type="ORF">C8A03DRAFT_44989</name>
</gene>
<evidence type="ECO:0000256" key="2">
    <source>
        <dbReference type="ARBA" id="ARBA00022670"/>
    </source>
</evidence>
<keyword evidence="4" id="KW-0720">Serine protease</keyword>
<keyword evidence="8" id="KW-1185">Reference proteome</keyword>
<dbReference type="PANTHER" id="PTHR43806:SF58">
    <property type="entry name" value="ALKALINE PROTEASE 1-RELATED"/>
    <property type="match status" value="1"/>
</dbReference>
<proteinExistence type="inferred from homology"/>
<keyword evidence="2" id="KW-0645">Protease</keyword>
<sequence>MPGLQGYVVEMPSSELDDLFQNDLIEYIEKDTIAKAAKIPKGSEVTHPPTKRAMTSQYSAPWGLARISHRIRGHWDYYYDSSAGACVRVYGANFIPSSPDADDDGHGAYVAGIVAGKTYGVTKKATVVAVKVLGNAGTGTMSGLLQGLNWAVADARERGVARRAVINMSLTGAYTQSVNDGVRAATDVGLTVVAAAGNDNSSAADWSPASAPAAITVGAIDRDDRRAEVSNWGAVVDVFAPGVQIVSASNSSDSATASMSGTSMAAPHLAGLAVYFIAMEGLSGSAAVTERILDVATKGVRDTQGAGDRIGYNAGGT</sequence>
<reference evidence="7" key="2">
    <citation type="submission" date="2023-05" db="EMBL/GenBank/DDBJ databases">
        <authorList>
            <consortium name="Lawrence Berkeley National Laboratory"/>
            <person name="Steindorff A."/>
            <person name="Hensen N."/>
            <person name="Bonometti L."/>
            <person name="Westerberg I."/>
            <person name="Brannstrom I.O."/>
            <person name="Guillou S."/>
            <person name="Cros-Aarteil S."/>
            <person name="Calhoun S."/>
            <person name="Haridas S."/>
            <person name="Kuo A."/>
            <person name="Mondo S."/>
            <person name="Pangilinan J."/>
            <person name="Riley R."/>
            <person name="Labutti K."/>
            <person name="Andreopoulos B."/>
            <person name="Lipzen A."/>
            <person name="Chen C."/>
            <person name="Yanf M."/>
            <person name="Daum C."/>
            <person name="Ng V."/>
            <person name="Clum A."/>
            <person name="Ohm R."/>
            <person name="Martin F."/>
            <person name="Silar P."/>
            <person name="Natvig D."/>
            <person name="Lalanne C."/>
            <person name="Gautier V."/>
            <person name="Ament-Velasquez S.L."/>
            <person name="Kruys A."/>
            <person name="Hutchinson M.I."/>
            <person name="Powell A.J."/>
            <person name="Barry K."/>
            <person name="Miller A.N."/>
            <person name="Grigoriev I.V."/>
            <person name="Debuchy R."/>
            <person name="Gladieux P."/>
            <person name="Thoren M.H."/>
            <person name="Johannesson H."/>
        </authorList>
    </citation>
    <scope>NUCLEOTIDE SEQUENCE</scope>
    <source>
        <strain evidence="7">CBS 532.94</strain>
    </source>
</reference>
<dbReference type="PANTHER" id="PTHR43806">
    <property type="entry name" value="PEPTIDASE S8"/>
    <property type="match status" value="1"/>
</dbReference>
<evidence type="ECO:0000256" key="1">
    <source>
        <dbReference type="ARBA" id="ARBA00011073"/>
    </source>
</evidence>
<dbReference type="Proteomes" id="UP001303760">
    <property type="component" value="Unassembled WGS sequence"/>
</dbReference>
<dbReference type="SUPFAM" id="SSF52743">
    <property type="entry name" value="Subtilisin-like"/>
    <property type="match status" value="1"/>
</dbReference>
<protein>
    <submittedName>
        <fullName evidence="7">Peptidase S8/S53 domain-containing protein</fullName>
    </submittedName>
</protein>
<dbReference type="PROSITE" id="PS51892">
    <property type="entry name" value="SUBTILASE"/>
    <property type="match status" value="1"/>
</dbReference>
<accession>A0AAN7C845</accession>
<evidence type="ECO:0000256" key="5">
    <source>
        <dbReference type="PROSITE-ProRule" id="PRU01240"/>
    </source>
</evidence>
<dbReference type="InterPro" id="IPR036852">
    <property type="entry name" value="Peptidase_S8/S53_dom_sf"/>
</dbReference>
<dbReference type="InterPro" id="IPR015500">
    <property type="entry name" value="Peptidase_S8_subtilisin-rel"/>
</dbReference>
<keyword evidence="3" id="KW-0378">Hydrolase</keyword>
<evidence type="ECO:0000256" key="4">
    <source>
        <dbReference type="ARBA" id="ARBA00022825"/>
    </source>
</evidence>
<comment type="caution">
    <text evidence="5">Lacks conserved residue(s) required for the propagation of feature annotation.</text>
</comment>
<dbReference type="GO" id="GO:0006508">
    <property type="term" value="P:proteolysis"/>
    <property type="evidence" value="ECO:0007669"/>
    <property type="project" value="UniProtKB-KW"/>
</dbReference>
<dbReference type="Gene3D" id="3.40.50.200">
    <property type="entry name" value="Peptidase S8/S53 domain"/>
    <property type="match status" value="1"/>
</dbReference>
<name>A0AAN7C845_9PEZI</name>
<dbReference type="CDD" id="cd04077">
    <property type="entry name" value="Peptidases_S8_PCSK9_ProteinaseK_like"/>
    <property type="match status" value="1"/>
</dbReference>
<comment type="similarity">
    <text evidence="1 5">Belongs to the peptidase S8 family.</text>
</comment>
<dbReference type="AlphaFoldDB" id="A0AAN7C845"/>
<dbReference type="EMBL" id="MU860154">
    <property type="protein sequence ID" value="KAK4237134.1"/>
    <property type="molecule type" value="Genomic_DNA"/>
</dbReference>
<evidence type="ECO:0000313" key="8">
    <source>
        <dbReference type="Proteomes" id="UP001303760"/>
    </source>
</evidence>
<evidence type="ECO:0000313" key="7">
    <source>
        <dbReference type="EMBL" id="KAK4237134.1"/>
    </source>
</evidence>
<dbReference type="Pfam" id="PF00082">
    <property type="entry name" value="Peptidase_S8"/>
    <property type="match status" value="1"/>
</dbReference>
<dbReference type="GO" id="GO:0004252">
    <property type="term" value="F:serine-type endopeptidase activity"/>
    <property type="evidence" value="ECO:0007669"/>
    <property type="project" value="InterPro"/>
</dbReference>
<evidence type="ECO:0000259" key="6">
    <source>
        <dbReference type="Pfam" id="PF00082"/>
    </source>
</evidence>
<evidence type="ECO:0000256" key="3">
    <source>
        <dbReference type="ARBA" id="ARBA00022801"/>
    </source>
</evidence>
<dbReference type="PRINTS" id="PR00723">
    <property type="entry name" value="SUBTILISIN"/>
</dbReference>
<comment type="caution">
    <text evidence="7">The sequence shown here is derived from an EMBL/GenBank/DDBJ whole genome shotgun (WGS) entry which is preliminary data.</text>
</comment>
<feature type="domain" description="Peptidase S8/S53" evidence="6">
    <location>
        <begin position="98"/>
        <end position="298"/>
    </location>
</feature>
<dbReference type="InterPro" id="IPR000209">
    <property type="entry name" value="Peptidase_S8/S53_dom"/>
</dbReference>
<dbReference type="InterPro" id="IPR034193">
    <property type="entry name" value="PCSK9_ProteinaseK-like"/>
</dbReference>
<dbReference type="InterPro" id="IPR050131">
    <property type="entry name" value="Peptidase_S8_subtilisin-like"/>
</dbReference>
<organism evidence="7 8">
    <name type="scientific">Achaetomium macrosporum</name>
    <dbReference type="NCBI Taxonomy" id="79813"/>
    <lineage>
        <taxon>Eukaryota</taxon>
        <taxon>Fungi</taxon>
        <taxon>Dikarya</taxon>
        <taxon>Ascomycota</taxon>
        <taxon>Pezizomycotina</taxon>
        <taxon>Sordariomycetes</taxon>
        <taxon>Sordariomycetidae</taxon>
        <taxon>Sordariales</taxon>
        <taxon>Chaetomiaceae</taxon>
        <taxon>Achaetomium</taxon>
    </lineage>
</organism>
<reference evidence="7" key="1">
    <citation type="journal article" date="2023" name="Mol. Phylogenet. Evol.">
        <title>Genome-scale phylogeny and comparative genomics of the fungal order Sordariales.</title>
        <authorList>
            <person name="Hensen N."/>
            <person name="Bonometti L."/>
            <person name="Westerberg I."/>
            <person name="Brannstrom I.O."/>
            <person name="Guillou S."/>
            <person name="Cros-Aarteil S."/>
            <person name="Calhoun S."/>
            <person name="Haridas S."/>
            <person name="Kuo A."/>
            <person name="Mondo S."/>
            <person name="Pangilinan J."/>
            <person name="Riley R."/>
            <person name="LaButti K."/>
            <person name="Andreopoulos B."/>
            <person name="Lipzen A."/>
            <person name="Chen C."/>
            <person name="Yan M."/>
            <person name="Daum C."/>
            <person name="Ng V."/>
            <person name="Clum A."/>
            <person name="Steindorff A."/>
            <person name="Ohm R.A."/>
            <person name="Martin F."/>
            <person name="Silar P."/>
            <person name="Natvig D.O."/>
            <person name="Lalanne C."/>
            <person name="Gautier V."/>
            <person name="Ament-Velasquez S.L."/>
            <person name="Kruys A."/>
            <person name="Hutchinson M.I."/>
            <person name="Powell A.J."/>
            <person name="Barry K."/>
            <person name="Miller A.N."/>
            <person name="Grigoriev I.V."/>
            <person name="Debuchy R."/>
            <person name="Gladieux P."/>
            <person name="Hiltunen Thoren M."/>
            <person name="Johannesson H."/>
        </authorList>
    </citation>
    <scope>NUCLEOTIDE SEQUENCE</scope>
    <source>
        <strain evidence="7">CBS 532.94</strain>
    </source>
</reference>